<feature type="binding site" evidence="5">
    <location>
        <position position="484"/>
    </location>
    <ligand>
        <name>AMP</name>
        <dbReference type="ChEBI" id="CHEBI:456215"/>
    </ligand>
</feature>
<feature type="active site" description="Proton donor" evidence="4">
    <location>
        <position position="332"/>
    </location>
</feature>
<dbReference type="InterPro" id="IPR023088">
    <property type="entry name" value="PDEase"/>
</dbReference>
<protein>
    <recommendedName>
        <fullName evidence="7">Phosphodiesterase</fullName>
        <ecNumber evidence="7">3.1.4.-</ecNumber>
    </recommendedName>
</protein>
<reference evidence="10" key="1">
    <citation type="submission" date="2023-08" db="EMBL/GenBank/DDBJ databases">
        <authorList>
            <person name="Chen Y."/>
            <person name="Shah S."/>
            <person name="Dougan E. K."/>
            <person name="Thang M."/>
            <person name="Chan C."/>
        </authorList>
    </citation>
    <scope>NUCLEOTIDE SEQUENCE</scope>
</reference>
<dbReference type="AlphaFoldDB" id="A0AA36J1Q5"/>
<dbReference type="CDD" id="cd00077">
    <property type="entry name" value="HDc"/>
    <property type="match status" value="1"/>
</dbReference>
<dbReference type="InterPro" id="IPR036971">
    <property type="entry name" value="PDEase_catalytic_dom_sf"/>
</dbReference>
<evidence type="ECO:0000256" key="7">
    <source>
        <dbReference type="RuleBase" id="RU363067"/>
    </source>
</evidence>
<dbReference type="Pfam" id="PF01590">
    <property type="entry name" value="GAF"/>
    <property type="match status" value="1"/>
</dbReference>
<dbReference type="Gene3D" id="3.30.450.40">
    <property type="match status" value="1"/>
</dbReference>
<dbReference type="PROSITE" id="PS00126">
    <property type="entry name" value="PDEASE_I_1"/>
    <property type="match status" value="1"/>
</dbReference>
<feature type="region of interest" description="Disordered" evidence="8">
    <location>
        <begin position="1"/>
        <end position="31"/>
    </location>
</feature>
<dbReference type="Pfam" id="PF00233">
    <property type="entry name" value="PDEase_I"/>
    <property type="match status" value="1"/>
</dbReference>
<accession>A0AA36J1Q5</accession>
<evidence type="ECO:0000256" key="5">
    <source>
        <dbReference type="PIRSR" id="PIRSR623088-2"/>
    </source>
</evidence>
<dbReference type="Gene3D" id="1.10.1300.10">
    <property type="entry name" value="3'5'-cyclic nucleotide phosphodiesterase, catalytic domain"/>
    <property type="match status" value="1"/>
</dbReference>
<dbReference type="SMART" id="SM00065">
    <property type="entry name" value="GAF"/>
    <property type="match status" value="1"/>
</dbReference>
<feature type="compositionally biased region" description="Basic and acidic residues" evidence="8">
    <location>
        <begin position="14"/>
        <end position="27"/>
    </location>
</feature>
<organism evidence="10 11">
    <name type="scientific">Effrenium voratum</name>
    <dbReference type="NCBI Taxonomy" id="2562239"/>
    <lineage>
        <taxon>Eukaryota</taxon>
        <taxon>Sar</taxon>
        <taxon>Alveolata</taxon>
        <taxon>Dinophyceae</taxon>
        <taxon>Suessiales</taxon>
        <taxon>Symbiodiniaceae</taxon>
        <taxon>Effrenium</taxon>
    </lineage>
</organism>
<feature type="binding site" evidence="5">
    <location>
        <position position="373"/>
    </location>
    <ligand>
        <name>AMP</name>
        <dbReference type="ChEBI" id="CHEBI:456215"/>
    </ligand>
</feature>
<name>A0AA36J1Q5_9DINO</name>
<feature type="compositionally biased region" description="Low complexity" evidence="8">
    <location>
        <begin position="1"/>
        <end position="11"/>
    </location>
</feature>
<feature type="binding site" evidence="6">
    <location>
        <position position="484"/>
    </location>
    <ligand>
        <name>Zn(2+)</name>
        <dbReference type="ChEBI" id="CHEBI:29105"/>
        <label>1</label>
    </ligand>
</feature>
<feature type="binding site" evidence="6">
    <location>
        <position position="372"/>
    </location>
    <ligand>
        <name>Zn(2+)</name>
        <dbReference type="ChEBI" id="CHEBI:29105"/>
        <label>1</label>
    </ligand>
</feature>
<dbReference type="SUPFAM" id="SSF109604">
    <property type="entry name" value="HD-domain/PDEase-like"/>
    <property type="match status" value="1"/>
</dbReference>
<comment type="cofactor">
    <cofactor evidence="7">
        <name>a divalent metal cation</name>
        <dbReference type="ChEBI" id="CHEBI:60240"/>
    </cofactor>
    <text evidence="7">Binds 2 divalent metal cations per subunit. Site 1 may preferentially bind zinc ions, while site 2 has a preference for magnesium and/or manganese ions.</text>
</comment>
<proteinExistence type="inferred from homology"/>
<dbReference type="PANTHER" id="PTHR11347">
    <property type="entry name" value="CYCLIC NUCLEOTIDE PHOSPHODIESTERASE"/>
    <property type="match status" value="1"/>
</dbReference>
<evidence type="ECO:0000256" key="1">
    <source>
        <dbReference type="ARBA" id="ARBA00022535"/>
    </source>
</evidence>
<feature type="binding site" evidence="6">
    <location>
        <position position="336"/>
    </location>
    <ligand>
        <name>Zn(2+)</name>
        <dbReference type="ChEBI" id="CHEBI:29105"/>
        <label>1</label>
    </ligand>
</feature>
<dbReference type="EMBL" id="CAUJNA010003247">
    <property type="protein sequence ID" value="CAJ1396913.1"/>
    <property type="molecule type" value="Genomic_DNA"/>
</dbReference>
<dbReference type="InterPro" id="IPR029016">
    <property type="entry name" value="GAF-like_dom_sf"/>
</dbReference>
<dbReference type="GO" id="GO:0007165">
    <property type="term" value="P:signal transduction"/>
    <property type="evidence" value="ECO:0007669"/>
    <property type="project" value="InterPro"/>
</dbReference>
<keyword evidence="1" id="KW-0140">cGMP</keyword>
<dbReference type="InterPro" id="IPR003018">
    <property type="entry name" value="GAF"/>
</dbReference>
<feature type="binding site" evidence="5">
    <location>
        <position position="538"/>
    </location>
    <ligand>
        <name>AMP</name>
        <dbReference type="ChEBI" id="CHEBI:456215"/>
    </ligand>
</feature>
<comment type="similarity">
    <text evidence="7">Belongs to the cyclic nucleotide phosphodiesterase family.</text>
</comment>
<dbReference type="PROSITE" id="PS51845">
    <property type="entry name" value="PDEASE_I_2"/>
    <property type="match status" value="1"/>
</dbReference>
<dbReference type="GO" id="GO:0004114">
    <property type="term" value="F:3',5'-cyclic-nucleotide phosphodiesterase activity"/>
    <property type="evidence" value="ECO:0007669"/>
    <property type="project" value="InterPro"/>
</dbReference>
<dbReference type="EC" id="3.1.4.-" evidence="7"/>
<feature type="binding site" evidence="6">
    <location>
        <position position="373"/>
    </location>
    <ligand>
        <name>Zn(2+)</name>
        <dbReference type="ChEBI" id="CHEBI:29105"/>
        <label>1</label>
    </ligand>
</feature>
<evidence type="ECO:0000256" key="4">
    <source>
        <dbReference type="PIRSR" id="PIRSR623088-1"/>
    </source>
</evidence>
<keyword evidence="2 6" id="KW-0479">Metal-binding</keyword>
<evidence type="ECO:0000313" key="11">
    <source>
        <dbReference type="Proteomes" id="UP001178507"/>
    </source>
</evidence>
<evidence type="ECO:0000256" key="3">
    <source>
        <dbReference type="ARBA" id="ARBA00022801"/>
    </source>
</evidence>
<evidence type="ECO:0000256" key="8">
    <source>
        <dbReference type="SAM" id="MobiDB-lite"/>
    </source>
</evidence>
<dbReference type="SUPFAM" id="SSF55781">
    <property type="entry name" value="GAF domain-like"/>
    <property type="match status" value="1"/>
</dbReference>
<evidence type="ECO:0000256" key="2">
    <source>
        <dbReference type="ARBA" id="ARBA00022723"/>
    </source>
</evidence>
<dbReference type="InterPro" id="IPR023174">
    <property type="entry name" value="PDEase_CS"/>
</dbReference>
<dbReference type="Proteomes" id="UP001178507">
    <property type="component" value="Unassembled WGS sequence"/>
</dbReference>
<sequence length="562" mass="63115">MGSGASSASGALRTETKESYHSNDEPKSGSGWPSMPFRNWLEWTTGSEKIQTFRPAVAFLNVLSSPNTSLPVYVRTIIDEVMRILNADRCSIFFVDDMRREVWCVGSLDMMPFNMPWDKGIVGMVATEGKLVNLQDAHSHPAFDPEIEKKTGYVVKGLISLPLKSTMNHEKTIGVIQVLNKRNSSGAFSEADLEELQKITMVVGDSFYRQRWKALESVFENNDTEVAAVLNQHRERTVGSSQSSRTPAMSSPPEILRSLSRQPFLRAHSPLSVDDLVSLNFDVLEQRESFLEELVPDILRHAGSIDACKIQEEKLGAWASTVHQGYRTNPFHNFYHGFGVYQMCFYQLSVLDTFSKISATQGFGMLVAALCHDIDHPGVTNSYLMKQQDDLALRYNDVSVLENHHAAVACTILRDGATNIAQGMDSAEQGIFRKTIIKCILATDMAHHQGLCQRLIGCVSAEDFQSTVTEDTQLLMNVCVHAADLSAQVLRWEVAKKWEDRICQEFTEQAAKEEELGFTPEPFMHFKMEDTKQRGKLQRDFIDFVLRPLWAARTKAELGNGD</sequence>
<gene>
    <name evidence="10" type="ORF">EVOR1521_LOCUS21041</name>
</gene>
<feature type="binding site" evidence="6">
    <location>
        <position position="373"/>
    </location>
    <ligand>
        <name>Zn(2+)</name>
        <dbReference type="ChEBI" id="CHEBI:29105"/>
        <label>2</label>
    </ligand>
</feature>
<dbReference type="GO" id="GO:0046872">
    <property type="term" value="F:metal ion binding"/>
    <property type="evidence" value="ECO:0007669"/>
    <property type="project" value="UniProtKB-KW"/>
</dbReference>
<dbReference type="InterPro" id="IPR002073">
    <property type="entry name" value="PDEase_catalytic_dom"/>
</dbReference>
<dbReference type="SMART" id="SM00471">
    <property type="entry name" value="HDc"/>
    <property type="match status" value="1"/>
</dbReference>
<evidence type="ECO:0000259" key="9">
    <source>
        <dbReference type="PROSITE" id="PS51845"/>
    </source>
</evidence>
<dbReference type="InterPro" id="IPR003607">
    <property type="entry name" value="HD/PDEase_dom"/>
</dbReference>
<feature type="domain" description="PDEase" evidence="9">
    <location>
        <begin position="244"/>
        <end position="562"/>
    </location>
</feature>
<feature type="binding site" evidence="5">
    <location>
        <begin position="332"/>
        <end position="336"/>
    </location>
    <ligand>
        <name>AMP</name>
        <dbReference type="ChEBI" id="CHEBI:456215"/>
    </ligand>
</feature>
<dbReference type="PRINTS" id="PR00387">
    <property type="entry name" value="PDIESTERASE1"/>
</dbReference>
<keyword evidence="3 7" id="KW-0378">Hydrolase</keyword>
<keyword evidence="11" id="KW-1185">Reference proteome</keyword>
<evidence type="ECO:0000256" key="6">
    <source>
        <dbReference type="PIRSR" id="PIRSR623088-3"/>
    </source>
</evidence>
<comment type="caution">
    <text evidence="10">The sequence shown here is derived from an EMBL/GenBank/DDBJ whole genome shotgun (WGS) entry which is preliminary data.</text>
</comment>
<evidence type="ECO:0000313" key="10">
    <source>
        <dbReference type="EMBL" id="CAJ1396913.1"/>
    </source>
</evidence>